<sequence>MPLDLYYDAVSPPCRAVMLTCRALDLDVNMKYLDLMKGETKTPEFIAINPQHTLPTLVDGDLKIWESRAICTYLVGQYGKNDSLYPKDPIARAKVDRLLYFDMGTLYKRFGEVVYPVFRGETKEIVPAKLDALYEAMGWLEGYLEGNKWAAGDKITVADFVLVSSVQAFEVTKINISKFKNIAQWLSNCKQQLKGYGDVCDKAMAMIKKMTEETHSNINLWKD</sequence>
<organism evidence="4 5">
    <name type="scientific">Meganyctiphanes norvegica</name>
    <name type="common">Northern krill</name>
    <name type="synonym">Thysanopoda norvegica</name>
    <dbReference type="NCBI Taxonomy" id="48144"/>
    <lineage>
        <taxon>Eukaryota</taxon>
        <taxon>Metazoa</taxon>
        <taxon>Ecdysozoa</taxon>
        <taxon>Arthropoda</taxon>
        <taxon>Crustacea</taxon>
        <taxon>Multicrustacea</taxon>
        <taxon>Malacostraca</taxon>
        <taxon>Eumalacostraca</taxon>
        <taxon>Eucarida</taxon>
        <taxon>Euphausiacea</taxon>
        <taxon>Euphausiidae</taxon>
        <taxon>Meganyctiphanes</taxon>
    </lineage>
</organism>
<dbReference type="AlphaFoldDB" id="A0AAV2QQG6"/>
<dbReference type="SFLD" id="SFLDS00019">
    <property type="entry name" value="Glutathione_Transferase_(cytos"/>
    <property type="match status" value="1"/>
</dbReference>
<accession>A0AAV2QQG6</accession>
<dbReference type="InterPro" id="IPR036282">
    <property type="entry name" value="Glutathione-S-Trfase_C_sf"/>
</dbReference>
<keyword evidence="5" id="KW-1185">Reference proteome</keyword>
<dbReference type="PROSITE" id="PS50405">
    <property type="entry name" value="GST_CTER"/>
    <property type="match status" value="1"/>
</dbReference>
<protein>
    <recommendedName>
        <fullName evidence="6">Glutathione S-transferase</fullName>
    </recommendedName>
</protein>
<evidence type="ECO:0000313" key="4">
    <source>
        <dbReference type="EMBL" id="CAL4091845.1"/>
    </source>
</evidence>
<dbReference type="InterPro" id="IPR010987">
    <property type="entry name" value="Glutathione-S-Trfase_C-like"/>
</dbReference>
<reference evidence="4 5" key="1">
    <citation type="submission" date="2024-05" db="EMBL/GenBank/DDBJ databases">
        <authorList>
            <person name="Wallberg A."/>
        </authorList>
    </citation>
    <scope>NUCLEOTIDE SEQUENCE [LARGE SCALE GENOMIC DNA]</scope>
</reference>
<dbReference type="Pfam" id="PF00043">
    <property type="entry name" value="GST_C"/>
    <property type="match status" value="1"/>
</dbReference>
<evidence type="ECO:0000256" key="1">
    <source>
        <dbReference type="ARBA" id="ARBA00011738"/>
    </source>
</evidence>
<comment type="caution">
    <text evidence="4">The sequence shown here is derived from an EMBL/GenBank/DDBJ whole genome shotgun (WGS) entry which is preliminary data.</text>
</comment>
<dbReference type="InterPro" id="IPR004046">
    <property type="entry name" value="GST_C"/>
</dbReference>
<feature type="domain" description="GST N-terminal" evidence="2">
    <location>
        <begin position="1"/>
        <end position="82"/>
    </location>
</feature>
<dbReference type="Gene3D" id="3.40.30.10">
    <property type="entry name" value="Glutaredoxin"/>
    <property type="match status" value="1"/>
</dbReference>
<evidence type="ECO:0000313" key="5">
    <source>
        <dbReference type="Proteomes" id="UP001497623"/>
    </source>
</evidence>
<proteinExistence type="predicted"/>
<dbReference type="InterPro" id="IPR040079">
    <property type="entry name" value="Glutathione_S-Trfase"/>
</dbReference>
<dbReference type="Gene3D" id="1.20.1050.10">
    <property type="match status" value="1"/>
</dbReference>
<dbReference type="SFLD" id="SFLDG01153">
    <property type="entry name" value="Main.4:_Theta-like"/>
    <property type="match status" value="1"/>
</dbReference>
<comment type="subunit">
    <text evidence="1">Homodimer.</text>
</comment>
<dbReference type="GO" id="GO:0004364">
    <property type="term" value="F:glutathione transferase activity"/>
    <property type="evidence" value="ECO:0007669"/>
    <property type="project" value="TreeGrafter"/>
</dbReference>
<gene>
    <name evidence="4" type="ORF">MNOR_LOCUS14445</name>
</gene>
<dbReference type="FunFam" id="1.20.1050.10:FF:000007">
    <property type="entry name" value="Glutathione S-transferase 1-1"/>
    <property type="match status" value="1"/>
</dbReference>
<dbReference type="SUPFAM" id="SSF52833">
    <property type="entry name" value="Thioredoxin-like"/>
    <property type="match status" value="1"/>
</dbReference>
<name>A0AAV2QQG6_MEGNR</name>
<evidence type="ECO:0000259" key="2">
    <source>
        <dbReference type="PROSITE" id="PS50404"/>
    </source>
</evidence>
<dbReference type="CDD" id="cd03045">
    <property type="entry name" value="GST_N_Delta_Epsilon"/>
    <property type="match status" value="1"/>
</dbReference>
<dbReference type="SUPFAM" id="SSF47616">
    <property type="entry name" value="GST C-terminal domain-like"/>
    <property type="match status" value="1"/>
</dbReference>
<dbReference type="InterPro" id="IPR004045">
    <property type="entry name" value="Glutathione_S-Trfase_N"/>
</dbReference>
<dbReference type="PANTHER" id="PTHR43969:SF9">
    <property type="entry name" value="GLUTATHIONE S TRANSFERASE D10, ISOFORM A-RELATED"/>
    <property type="match status" value="1"/>
</dbReference>
<dbReference type="CDD" id="cd03177">
    <property type="entry name" value="GST_C_Delta_Epsilon"/>
    <property type="match status" value="1"/>
</dbReference>
<evidence type="ECO:0008006" key="6">
    <source>
        <dbReference type="Google" id="ProtNLM"/>
    </source>
</evidence>
<evidence type="ECO:0000259" key="3">
    <source>
        <dbReference type="PROSITE" id="PS50405"/>
    </source>
</evidence>
<dbReference type="Proteomes" id="UP001497623">
    <property type="component" value="Unassembled WGS sequence"/>
</dbReference>
<dbReference type="FunFam" id="3.40.30.10:FF:000034">
    <property type="entry name" value="glutathione S-transferase 1"/>
    <property type="match status" value="1"/>
</dbReference>
<dbReference type="InterPro" id="IPR036249">
    <property type="entry name" value="Thioredoxin-like_sf"/>
</dbReference>
<dbReference type="SFLD" id="SFLDG00358">
    <property type="entry name" value="Main_(cytGST)"/>
    <property type="match status" value="1"/>
</dbReference>
<feature type="domain" description="GST C-terminal" evidence="3">
    <location>
        <begin position="88"/>
        <end position="210"/>
    </location>
</feature>
<dbReference type="Pfam" id="PF13417">
    <property type="entry name" value="GST_N_3"/>
    <property type="match status" value="1"/>
</dbReference>
<dbReference type="GO" id="GO:0006749">
    <property type="term" value="P:glutathione metabolic process"/>
    <property type="evidence" value="ECO:0007669"/>
    <property type="project" value="TreeGrafter"/>
</dbReference>
<dbReference type="PROSITE" id="PS50404">
    <property type="entry name" value="GST_NTER"/>
    <property type="match status" value="1"/>
</dbReference>
<dbReference type="EMBL" id="CAXKWB010008662">
    <property type="protein sequence ID" value="CAL4091845.1"/>
    <property type="molecule type" value="Genomic_DNA"/>
</dbReference>
<dbReference type="PANTHER" id="PTHR43969">
    <property type="entry name" value="GLUTATHIONE S TRANSFERASE D10, ISOFORM A-RELATED"/>
    <property type="match status" value="1"/>
</dbReference>